<evidence type="ECO:0000313" key="1">
    <source>
        <dbReference type="EMBL" id="GAD49649.1"/>
    </source>
</evidence>
<proteinExistence type="predicted"/>
<gene>
    <name evidence="1" type="ORF">NT2_06_00880</name>
</gene>
<comment type="caution">
    <text evidence="1">The sequence shown here is derived from an EMBL/GenBank/DDBJ whole genome shotgun (WGS) entry which is preliminary data.</text>
</comment>
<dbReference type="AlphaFoldDB" id="U2ZW92"/>
<sequence length="658" mass="69413">MLAGAALLLPAILHAQTVEDRARAAAQASRTKTSDSDTLLKNYVTPGMSGQPVTTVDGTKSFTPTLACQKTANLLEVLIQPNGTGDIGMVRISRDKDMNGSFDSVTTLPVPVSGICANGVISCAPGSWNQCHSFRWDLDADKNLKLTEVDMPQLSACYCVNNSCGANLVFANLASVLKDLGGGMVGALTTADPRIGVAEAKINGPIIDYVGAQTTACTGNPAIGQTTYRANPAAIQGDAFALSSTNPVFQALSQSSAGAGKAQQLRACTITREVTLKQFQADDIIARTSGGYATNVTPPGGYPVGWDPFSGDPFVSDPYTGIDFLMGSPNDNTLYGGGCGFFDFRMTLHVEEPDRIISATLPMFFTDDWGQLRIDGTLVAYGPGAWTGPGYPPGRCETGRTNYFWPNIDLKPWLTKGDHEIWLHVAVGDHGEAFAQVHAEVDTSCTTTEQLVDLCSGYAADPKCHLSEEQVDGVATFRGGVATGLKPLPQTRLFGNASCTLSLTRPFFERDRTYACTTDRAGLPEPDLSRGAYIIDHSTETLLADRTKASDGTVTTSTRAFSLPAQAPVAACEAVCKTRAPKANSAATPAGVVASQQNNPTGFDTFYHVCDAANVCPAGPGEEVVSACGCLDDFPEAVVMMQTVRLGGADMTCTSNRP</sequence>
<dbReference type="EMBL" id="BASZ01000006">
    <property type="protein sequence ID" value="GAD49649.1"/>
    <property type="molecule type" value="Genomic_DNA"/>
</dbReference>
<keyword evidence="2" id="KW-1185">Reference proteome</keyword>
<accession>U2ZW92</accession>
<reference evidence="1 2" key="1">
    <citation type="submission" date="2013-09" db="EMBL/GenBank/DDBJ databases">
        <title>Whole genome shotgun sequence of Novosphingobium tardaugens NBRC 16725.</title>
        <authorList>
            <person name="Isaki S."/>
            <person name="Hosoyama A."/>
            <person name="Tsuchikane K."/>
            <person name="Katsumata H."/>
            <person name="Ando Y."/>
            <person name="Yamazaki S."/>
            <person name="Fujita N."/>
        </authorList>
    </citation>
    <scope>NUCLEOTIDE SEQUENCE [LARGE SCALE GENOMIC DNA]</scope>
    <source>
        <strain evidence="1 2">NBRC 16725</strain>
    </source>
</reference>
<dbReference type="RefSeq" id="WP_021690554.1">
    <property type="nucleotide sequence ID" value="NZ_BASZ01000006.1"/>
</dbReference>
<dbReference type="eggNOG" id="ENOG5030D89">
    <property type="taxonomic scope" value="Bacteria"/>
</dbReference>
<name>U2ZW92_9SPHN</name>
<dbReference type="Proteomes" id="UP000016568">
    <property type="component" value="Unassembled WGS sequence"/>
</dbReference>
<organism evidence="1 2">
    <name type="scientific">Caenibius tardaugens NBRC 16725</name>
    <dbReference type="NCBI Taxonomy" id="1219035"/>
    <lineage>
        <taxon>Bacteria</taxon>
        <taxon>Pseudomonadati</taxon>
        <taxon>Pseudomonadota</taxon>
        <taxon>Alphaproteobacteria</taxon>
        <taxon>Sphingomonadales</taxon>
        <taxon>Erythrobacteraceae</taxon>
        <taxon>Caenibius</taxon>
    </lineage>
</organism>
<protein>
    <submittedName>
        <fullName evidence="1">Uncharacterized protein</fullName>
    </submittedName>
</protein>
<evidence type="ECO:0000313" key="2">
    <source>
        <dbReference type="Proteomes" id="UP000016568"/>
    </source>
</evidence>